<keyword evidence="2" id="KW-1185">Reference proteome</keyword>
<dbReference type="EMBL" id="JYDJ01000187">
    <property type="protein sequence ID" value="KRX40855.1"/>
    <property type="molecule type" value="Genomic_DNA"/>
</dbReference>
<evidence type="ECO:0000313" key="2">
    <source>
        <dbReference type="Proteomes" id="UP000055048"/>
    </source>
</evidence>
<dbReference type="Proteomes" id="UP000055048">
    <property type="component" value="Unassembled WGS sequence"/>
</dbReference>
<name>A0A0V0TQE8_9BILA</name>
<organism evidence="1 2">
    <name type="scientific">Trichinella murrelli</name>
    <dbReference type="NCBI Taxonomy" id="144512"/>
    <lineage>
        <taxon>Eukaryota</taxon>
        <taxon>Metazoa</taxon>
        <taxon>Ecdysozoa</taxon>
        <taxon>Nematoda</taxon>
        <taxon>Enoplea</taxon>
        <taxon>Dorylaimia</taxon>
        <taxon>Trichinellida</taxon>
        <taxon>Trichinellidae</taxon>
        <taxon>Trichinella</taxon>
    </lineage>
</organism>
<dbReference type="AlphaFoldDB" id="A0A0V0TQE8"/>
<proteinExistence type="predicted"/>
<sequence length="81" mass="9173">MPKEQCKRSVMCFATRCYRRIAQCTASTSVAEFFSCAMNLRWQPTIAGSPSVETKKRGLLTLLTTCLKMSQRSDVFNRENG</sequence>
<reference evidence="1 2" key="1">
    <citation type="submission" date="2015-01" db="EMBL/GenBank/DDBJ databases">
        <title>Evolution of Trichinella species and genotypes.</title>
        <authorList>
            <person name="Korhonen P.K."/>
            <person name="Edoardo P."/>
            <person name="Giuseppe L.R."/>
            <person name="Gasser R.B."/>
        </authorList>
    </citation>
    <scope>NUCLEOTIDE SEQUENCE [LARGE SCALE GENOMIC DNA]</scope>
    <source>
        <strain evidence="1">ISS417</strain>
    </source>
</reference>
<protein>
    <submittedName>
        <fullName evidence="1">Uncharacterized protein</fullName>
    </submittedName>
</protein>
<comment type="caution">
    <text evidence="1">The sequence shown here is derived from an EMBL/GenBank/DDBJ whole genome shotgun (WGS) entry which is preliminary data.</text>
</comment>
<gene>
    <name evidence="1" type="ORF">T05_3556</name>
</gene>
<accession>A0A0V0TQE8</accession>
<evidence type="ECO:0000313" key="1">
    <source>
        <dbReference type="EMBL" id="KRX40855.1"/>
    </source>
</evidence>